<dbReference type="SUPFAM" id="SSF161098">
    <property type="entry name" value="MetI-like"/>
    <property type="match status" value="1"/>
</dbReference>
<dbReference type="CDD" id="cd06261">
    <property type="entry name" value="TM_PBP2"/>
    <property type="match status" value="1"/>
</dbReference>
<organism evidence="8 9">
    <name type="scientific">Catellatospora bangladeshensis</name>
    <dbReference type="NCBI Taxonomy" id="310355"/>
    <lineage>
        <taxon>Bacteria</taxon>
        <taxon>Bacillati</taxon>
        <taxon>Actinomycetota</taxon>
        <taxon>Actinomycetes</taxon>
        <taxon>Micromonosporales</taxon>
        <taxon>Micromonosporaceae</taxon>
        <taxon>Catellatospora</taxon>
    </lineage>
</organism>
<feature type="transmembrane region" description="Helical" evidence="6">
    <location>
        <begin position="65"/>
        <end position="86"/>
    </location>
</feature>
<dbReference type="Gene3D" id="1.10.3720.10">
    <property type="entry name" value="MetI-like"/>
    <property type="match status" value="1"/>
</dbReference>
<comment type="caution">
    <text evidence="8">The sequence shown here is derived from an EMBL/GenBank/DDBJ whole genome shotgun (WGS) entry which is preliminary data.</text>
</comment>
<evidence type="ECO:0000313" key="9">
    <source>
        <dbReference type="Proteomes" id="UP000601223"/>
    </source>
</evidence>
<evidence type="ECO:0000256" key="2">
    <source>
        <dbReference type="ARBA" id="ARBA00022448"/>
    </source>
</evidence>
<feature type="transmembrane region" description="Helical" evidence="6">
    <location>
        <begin position="92"/>
        <end position="111"/>
    </location>
</feature>
<dbReference type="GO" id="GO:0005886">
    <property type="term" value="C:plasma membrane"/>
    <property type="evidence" value="ECO:0007669"/>
    <property type="project" value="UniProtKB-SubCell"/>
</dbReference>
<evidence type="ECO:0000256" key="3">
    <source>
        <dbReference type="ARBA" id="ARBA00022692"/>
    </source>
</evidence>
<sequence>MSGIDDAVVWLNDPLNWTNPDGILARTGEHLWISAAAVALGCAVAWPLGIWLGHAGRGGPAVVTVTNLSRAIPTVALLTIFPLTAIGFGQPAIILALALFAIPPLLANAYLGLREVDPEVRDAGRGMGLSGGQLLRKVELPLAVPYLANGFRIAAVQVIATATLAAFVNGGGLGMIISRGFGLGMNAGGGQVLAGGLLVAVLCLGMEGLLALAEKALLPRALRRGAHRPPASVADALPGEA</sequence>
<keyword evidence="3 6" id="KW-0812">Transmembrane</keyword>
<keyword evidence="2 6" id="KW-0813">Transport</keyword>
<protein>
    <submittedName>
        <fullName evidence="8">Glycine/betaine ABC transporter permease</fullName>
    </submittedName>
</protein>
<accession>A0A8J3JQU6</accession>
<dbReference type="GO" id="GO:0055085">
    <property type="term" value="P:transmembrane transport"/>
    <property type="evidence" value="ECO:0007669"/>
    <property type="project" value="InterPro"/>
</dbReference>
<comment type="subcellular location">
    <subcellularLocation>
        <location evidence="6">Cell membrane</location>
        <topology evidence="6">Multi-pass membrane protein</topology>
    </subcellularLocation>
    <subcellularLocation>
        <location evidence="1">Membrane</location>
        <topology evidence="1">Multi-pass membrane protein</topology>
    </subcellularLocation>
</comment>
<dbReference type="InterPro" id="IPR051204">
    <property type="entry name" value="ABC_transp_perm/SBD"/>
</dbReference>
<evidence type="ECO:0000256" key="6">
    <source>
        <dbReference type="RuleBase" id="RU363032"/>
    </source>
</evidence>
<dbReference type="InterPro" id="IPR035906">
    <property type="entry name" value="MetI-like_sf"/>
</dbReference>
<proteinExistence type="inferred from homology"/>
<keyword evidence="5 6" id="KW-0472">Membrane</keyword>
<evidence type="ECO:0000256" key="1">
    <source>
        <dbReference type="ARBA" id="ARBA00004141"/>
    </source>
</evidence>
<keyword evidence="9" id="KW-1185">Reference proteome</keyword>
<feature type="transmembrane region" description="Helical" evidence="6">
    <location>
        <begin position="192"/>
        <end position="213"/>
    </location>
</feature>
<dbReference type="PROSITE" id="PS50928">
    <property type="entry name" value="ABC_TM1"/>
    <property type="match status" value="1"/>
</dbReference>
<evidence type="ECO:0000256" key="4">
    <source>
        <dbReference type="ARBA" id="ARBA00022989"/>
    </source>
</evidence>
<reference evidence="8 9" key="1">
    <citation type="submission" date="2021-01" db="EMBL/GenBank/DDBJ databases">
        <title>Whole genome shotgun sequence of Catellatospora bangladeshensis NBRC 107357.</title>
        <authorList>
            <person name="Komaki H."/>
            <person name="Tamura T."/>
        </authorList>
    </citation>
    <scope>NUCLEOTIDE SEQUENCE [LARGE SCALE GENOMIC DNA]</scope>
    <source>
        <strain evidence="8 9">NBRC 107357</strain>
    </source>
</reference>
<evidence type="ECO:0000313" key="8">
    <source>
        <dbReference type="EMBL" id="GIF85252.1"/>
    </source>
</evidence>
<feature type="domain" description="ABC transmembrane type-1" evidence="7">
    <location>
        <begin position="27"/>
        <end position="210"/>
    </location>
</feature>
<dbReference type="Pfam" id="PF00528">
    <property type="entry name" value="BPD_transp_1"/>
    <property type="match status" value="1"/>
</dbReference>
<dbReference type="PANTHER" id="PTHR30177:SF33">
    <property type="entry name" value="POSSIBLE OSMOPROTECTANT (GLYCINE BETAINE_CARNITINE_CHOLINE_L-PROLINE) TRANSPORT INTEGRAL MEMBRANE PROTEIN ABC TRANSPORTER PROZ"/>
    <property type="match status" value="1"/>
</dbReference>
<gene>
    <name evidence="8" type="primary">proW</name>
    <name evidence="8" type="ORF">Cba03nite_66010</name>
</gene>
<dbReference type="InterPro" id="IPR000515">
    <property type="entry name" value="MetI-like"/>
</dbReference>
<evidence type="ECO:0000256" key="5">
    <source>
        <dbReference type="ARBA" id="ARBA00023136"/>
    </source>
</evidence>
<dbReference type="GO" id="GO:0031460">
    <property type="term" value="P:glycine betaine transport"/>
    <property type="evidence" value="ECO:0007669"/>
    <property type="project" value="TreeGrafter"/>
</dbReference>
<dbReference type="RefSeq" id="WP_203754834.1">
    <property type="nucleotide sequence ID" value="NZ_BONF01000045.1"/>
</dbReference>
<dbReference type="EMBL" id="BONF01000045">
    <property type="protein sequence ID" value="GIF85252.1"/>
    <property type="molecule type" value="Genomic_DNA"/>
</dbReference>
<feature type="transmembrane region" description="Helical" evidence="6">
    <location>
        <begin position="31"/>
        <end position="53"/>
    </location>
</feature>
<name>A0A8J3JQU6_9ACTN</name>
<keyword evidence="4 6" id="KW-1133">Transmembrane helix</keyword>
<evidence type="ECO:0000259" key="7">
    <source>
        <dbReference type="PROSITE" id="PS50928"/>
    </source>
</evidence>
<dbReference type="Proteomes" id="UP000601223">
    <property type="component" value="Unassembled WGS sequence"/>
</dbReference>
<dbReference type="PANTHER" id="PTHR30177">
    <property type="entry name" value="GLYCINE BETAINE/L-PROLINE TRANSPORT SYSTEM PERMEASE PROTEIN PROW"/>
    <property type="match status" value="1"/>
</dbReference>
<dbReference type="AlphaFoldDB" id="A0A8J3JQU6"/>
<feature type="transmembrane region" description="Helical" evidence="6">
    <location>
        <begin position="153"/>
        <end position="177"/>
    </location>
</feature>
<comment type="similarity">
    <text evidence="6">Belongs to the binding-protein-dependent transport system permease family.</text>
</comment>